<dbReference type="Pfam" id="PF19917">
    <property type="entry name" value="bpX1"/>
    <property type="match status" value="1"/>
</dbReference>
<evidence type="ECO:0000313" key="3">
    <source>
        <dbReference type="EMBL" id="EDY17134.1"/>
    </source>
</evidence>
<reference evidence="3 4" key="1">
    <citation type="journal article" date="2011" name="J. Bacteriol.">
        <title>Genome sequence of Chthoniobacter flavus Ellin428, an aerobic heterotrophic soil bacterium.</title>
        <authorList>
            <person name="Kant R."/>
            <person name="van Passel M.W."/>
            <person name="Palva A."/>
            <person name="Lucas S."/>
            <person name="Lapidus A."/>
            <person name="Glavina Del Rio T."/>
            <person name="Dalin E."/>
            <person name="Tice H."/>
            <person name="Bruce D."/>
            <person name="Goodwin L."/>
            <person name="Pitluck S."/>
            <person name="Larimer F.W."/>
            <person name="Land M.L."/>
            <person name="Hauser L."/>
            <person name="Sangwan P."/>
            <person name="de Vos W.M."/>
            <person name="Janssen P.H."/>
            <person name="Smidt H."/>
        </authorList>
    </citation>
    <scope>NUCLEOTIDE SEQUENCE [LARGE SCALE GENOMIC DNA]</scope>
    <source>
        <strain evidence="3 4">Ellin428</strain>
    </source>
</reference>
<dbReference type="AlphaFoldDB" id="B4D8S6"/>
<dbReference type="InterPro" id="IPR045553">
    <property type="entry name" value="bpX1"/>
</dbReference>
<organism evidence="3 4">
    <name type="scientific">Chthoniobacter flavus Ellin428</name>
    <dbReference type="NCBI Taxonomy" id="497964"/>
    <lineage>
        <taxon>Bacteria</taxon>
        <taxon>Pseudomonadati</taxon>
        <taxon>Verrucomicrobiota</taxon>
        <taxon>Spartobacteria</taxon>
        <taxon>Chthoniobacterales</taxon>
        <taxon>Chthoniobacteraceae</taxon>
        <taxon>Chthoniobacter</taxon>
    </lineage>
</organism>
<proteinExistence type="predicted"/>
<protein>
    <submittedName>
        <fullName evidence="3">Uncharacterized protein</fullName>
    </submittedName>
</protein>
<comment type="caution">
    <text evidence="3">The sequence shown here is derived from an EMBL/GenBank/DDBJ whole genome shotgun (WGS) entry which is preliminary data.</text>
</comment>
<name>B4D8S6_9BACT</name>
<dbReference type="Proteomes" id="UP000005824">
    <property type="component" value="Unassembled WGS sequence"/>
</dbReference>
<dbReference type="InParanoid" id="B4D8S6"/>
<evidence type="ECO:0000259" key="2">
    <source>
        <dbReference type="Pfam" id="PF19917"/>
    </source>
</evidence>
<dbReference type="RefSeq" id="WP_006982637.1">
    <property type="nucleotide sequence ID" value="NZ_ABVL01000023.1"/>
</dbReference>
<accession>B4D8S6</accession>
<dbReference type="EMBL" id="ABVL01000023">
    <property type="protein sequence ID" value="EDY17134.1"/>
    <property type="molecule type" value="Genomic_DNA"/>
</dbReference>
<sequence>MDDPHKSAIIYLASSRQSAWHWTDDGDVLAWKDGTTIAFRQEIIQILEWLIPHEWPPFDALVLLLAAFRGKVRLPDSGSFARSWAPTRKEGELDDGKQLTFQTAHEQFRQMQASVENDLSAVSQLPADLRASWKAKATVAEMLFGQKTAGRGKYPPAGSGKSPECYHSLLEIVRSGVLTDTMLNNAIAPTHYIDWSWQIMHEGFGRMDLETLELRLRTGLDEVPHPAPVPIPPATRVRQVIEELQADAEHSGFARLVRDFMAAIQLPRRLSEQDEMPIGGFADITNRGNPDRLLLSELAHDDLTLAVRIAVNEALYLRREPPAKEPPSTLAILLDSGVRLWGTPRVLATAVALALVAKSSVHEKCTIFRASGHEIAAVDLLSREGVIAHLGKLEPHAHPGLALTAFHTRLQQEERPEGVLITHREVWEDPDFQSELARAHFDALYVALVERDGHFALLRHPHGGSPLCAAQVDIEALFPPAAEAGKRPMLVDRTANPELLLILSRKPFPLLIPVLGTVQKSIRRRNGGGACVMKDRRLLVWDPAVRTPSWSLRGARTVTTELPLGRAVWLGELPDGSLCVAKTINGLRHLTCRVFSLEGALLHSHDWELTQPALRVDIRSDVIFVVCTDRAQVHDLKTGAMLSLAFLSPGNSHGRYFLNHRGVWCVLSWNGQQLNLDPIVFLNELPGGKILQVFHNEDSVMPWAVLSNGKVYNGSGTPIMQLGELRVVLRVADDGRRLLVLLADGKKMFVDLPSRKKWPAPHPISDKFWFSPSSPLALAVRRRIHRLGFTGQGKICLGLSADRWCWLGFAQGSESTESAIVLHSVPTEPPKDVQDFVPVQTSSRLGYSLKMARWQDGRRAWIDSCGLLHLRCANPKLPELTLCLGNERLAAWTGTDLAWGDRFFIGDNFDAPAEEIWAILKAFAAPAP</sequence>
<feature type="domain" description="MoxR-vWA-beta-propeller ternary system" evidence="2">
    <location>
        <begin position="850"/>
        <end position="925"/>
    </location>
</feature>
<dbReference type="eggNOG" id="COG2425">
    <property type="taxonomic scope" value="Bacteria"/>
</dbReference>
<dbReference type="Pfam" id="PF19915">
    <property type="entry name" value="bpX0"/>
    <property type="match status" value="1"/>
</dbReference>
<evidence type="ECO:0000259" key="1">
    <source>
        <dbReference type="Pfam" id="PF19915"/>
    </source>
</evidence>
<gene>
    <name evidence="3" type="ORF">CfE428DRAFT_5316</name>
</gene>
<dbReference type="InterPro" id="IPR045554">
    <property type="entry name" value="bpX0"/>
</dbReference>
<dbReference type="STRING" id="497964.CfE428DRAFT_5316"/>
<feature type="domain" description="MoxR-vWA-beta-propeller ternary system" evidence="1">
    <location>
        <begin position="34"/>
        <end position="215"/>
    </location>
</feature>
<dbReference type="SUPFAM" id="SSF69322">
    <property type="entry name" value="Tricorn protease domain 2"/>
    <property type="match status" value="1"/>
</dbReference>
<keyword evidence="4" id="KW-1185">Reference proteome</keyword>
<evidence type="ECO:0000313" key="4">
    <source>
        <dbReference type="Proteomes" id="UP000005824"/>
    </source>
</evidence>